<dbReference type="CDD" id="cd06225">
    <property type="entry name" value="HAMP"/>
    <property type="match status" value="1"/>
</dbReference>
<dbReference type="Gene3D" id="3.30.70.270">
    <property type="match status" value="1"/>
</dbReference>
<dbReference type="InterPro" id="IPR000160">
    <property type="entry name" value="GGDEF_dom"/>
</dbReference>
<dbReference type="GO" id="GO:0071111">
    <property type="term" value="F:cyclic-guanylate-specific phosphodiesterase activity"/>
    <property type="evidence" value="ECO:0007669"/>
    <property type="project" value="InterPro"/>
</dbReference>
<dbReference type="Pfam" id="PF00563">
    <property type="entry name" value="EAL"/>
    <property type="match status" value="1"/>
</dbReference>
<dbReference type="CDD" id="cd01949">
    <property type="entry name" value="GGDEF"/>
    <property type="match status" value="1"/>
</dbReference>
<feature type="domain" description="GGDEF" evidence="4">
    <location>
        <begin position="278"/>
        <end position="427"/>
    </location>
</feature>
<dbReference type="EMBL" id="BMCP01000001">
    <property type="protein sequence ID" value="GGE33109.1"/>
    <property type="molecule type" value="Genomic_DNA"/>
</dbReference>
<dbReference type="AlphaFoldDB" id="A0A8J2YFM1"/>
<feature type="domain" description="EAL" evidence="2">
    <location>
        <begin position="436"/>
        <end position="689"/>
    </location>
</feature>
<keyword evidence="1" id="KW-0812">Transmembrane</keyword>
<dbReference type="GO" id="GO:0016020">
    <property type="term" value="C:membrane"/>
    <property type="evidence" value="ECO:0007669"/>
    <property type="project" value="InterPro"/>
</dbReference>
<feature type="transmembrane region" description="Helical" evidence="1">
    <location>
        <begin position="21"/>
        <end position="43"/>
    </location>
</feature>
<dbReference type="Gene3D" id="6.10.340.10">
    <property type="match status" value="1"/>
</dbReference>
<reference evidence="5" key="1">
    <citation type="journal article" date="2014" name="Int. J. Syst. Evol. Microbiol.">
        <title>Complete genome sequence of Corynebacterium casei LMG S-19264T (=DSM 44701T), isolated from a smear-ripened cheese.</title>
        <authorList>
            <consortium name="US DOE Joint Genome Institute (JGI-PGF)"/>
            <person name="Walter F."/>
            <person name="Albersmeier A."/>
            <person name="Kalinowski J."/>
            <person name="Ruckert C."/>
        </authorList>
    </citation>
    <scope>NUCLEOTIDE SEQUENCE</scope>
    <source>
        <strain evidence="5">CCM 7684</strain>
    </source>
</reference>
<dbReference type="SUPFAM" id="SSF158472">
    <property type="entry name" value="HAMP domain-like"/>
    <property type="match status" value="1"/>
</dbReference>
<evidence type="ECO:0008006" key="7">
    <source>
        <dbReference type="Google" id="ProtNLM"/>
    </source>
</evidence>
<dbReference type="SMART" id="SM00267">
    <property type="entry name" value="GGDEF"/>
    <property type="match status" value="1"/>
</dbReference>
<gene>
    <name evidence="5" type="ORF">GCM10007276_07990</name>
</gene>
<dbReference type="PROSITE" id="PS50887">
    <property type="entry name" value="GGDEF"/>
    <property type="match status" value="1"/>
</dbReference>
<dbReference type="Pfam" id="PF00990">
    <property type="entry name" value="GGDEF"/>
    <property type="match status" value="2"/>
</dbReference>
<dbReference type="CDD" id="cd01948">
    <property type="entry name" value="EAL"/>
    <property type="match status" value="1"/>
</dbReference>
<name>A0A8J2YFM1_9RHOB</name>
<dbReference type="InterPro" id="IPR029787">
    <property type="entry name" value="Nucleotide_cyclase"/>
</dbReference>
<proteinExistence type="predicted"/>
<dbReference type="SUPFAM" id="SSF55073">
    <property type="entry name" value="Nucleotide cyclase"/>
    <property type="match status" value="1"/>
</dbReference>
<dbReference type="Gene3D" id="3.20.20.450">
    <property type="entry name" value="EAL domain"/>
    <property type="match status" value="1"/>
</dbReference>
<evidence type="ECO:0000259" key="2">
    <source>
        <dbReference type="PROSITE" id="PS50883"/>
    </source>
</evidence>
<evidence type="ECO:0000313" key="6">
    <source>
        <dbReference type="Proteomes" id="UP000602745"/>
    </source>
</evidence>
<dbReference type="SUPFAM" id="SSF141868">
    <property type="entry name" value="EAL domain-like"/>
    <property type="match status" value="1"/>
</dbReference>
<dbReference type="Proteomes" id="UP000602745">
    <property type="component" value="Unassembled WGS sequence"/>
</dbReference>
<keyword evidence="1" id="KW-0472">Membrane</keyword>
<evidence type="ECO:0000259" key="4">
    <source>
        <dbReference type="PROSITE" id="PS50887"/>
    </source>
</evidence>
<dbReference type="InterPro" id="IPR035919">
    <property type="entry name" value="EAL_sf"/>
</dbReference>
<dbReference type="PROSITE" id="PS50885">
    <property type="entry name" value="HAMP"/>
    <property type="match status" value="1"/>
</dbReference>
<dbReference type="InterPro" id="IPR050706">
    <property type="entry name" value="Cyclic-di-GMP_PDE-like"/>
</dbReference>
<accession>A0A8J2YFM1</accession>
<evidence type="ECO:0000313" key="5">
    <source>
        <dbReference type="EMBL" id="GGE33109.1"/>
    </source>
</evidence>
<feature type="transmembrane region" description="Helical" evidence="1">
    <location>
        <begin position="175"/>
        <end position="194"/>
    </location>
</feature>
<keyword evidence="1" id="KW-1133">Transmembrane helix</keyword>
<dbReference type="PANTHER" id="PTHR33121">
    <property type="entry name" value="CYCLIC DI-GMP PHOSPHODIESTERASE PDEF"/>
    <property type="match status" value="1"/>
</dbReference>
<dbReference type="SMART" id="SM00304">
    <property type="entry name" value="HAMP"/>
    <property type="match status" value="1"/>
</dbReference>
<reference evidence="5" key="2">
    <citation type="submission" date="2020-09" db="EMBL/GenBank/DDBJ databases">
        <authorList>
            <person name="Sun Q."/>
            <person name="Sedlacek I."/>
        </authorList>
    </citation>
    <scope>NUCLEOTIDE SEQUENCE</scope>
    <source>
        <strain evidence="5">CCM 7684</strain>
    </source>
</reference>
<dbReference type="InterPro" id="IPR001633">
    <property type="entry name" value="EAL_dom"/>
</dbReference>
<sequence>MTGSTVTRAFLDRLAVGQISLTAQCTALIAAVAVALISLMLVMQSLDGQRASREMVERRVDLMVSSIETIVSDADHSEAREQIAAVLDRLDFDGLVVEQEYVSFTEEASSSVNSPKQLILARLRQDQQTVVRRFGDQVALAVPVPGNGGPVAAYYFALSTAPLEASPFGSLPHKAMMLAILLLVIVPLAVAAMLNITSPLRKLVSAARGADQDRTTLELIGRRTDEIGDLSRAFQDLQDRMDSAARTVEKLTTTDVLTGLPNTQGLRRQMTRHLESGIHFALFIVNVERLSQLNVELGGDMGEKVIAASAERLSEALASFQPMVERSPVAFGAPQDRFIARLGGDEFAILIPGTEIGEEAAEVATQLLMAFHNPLDINGRSVVVTVSAGIALAPADGADHSAMKRNAHLALHEARSQGSGHFCFARSDLAARADRRLAIEQELRLALERNELVVFYQPQVDLRDGAFIGAEALVRWIHPSRGLVGPMEFIDVAEDVGLIDQLGSYVLQSVAAQLAAWGRKGLYPKVAVNVSASQCMQPDFCSGIFDVLSKSGVPTTSLQIELTESVAMRDPVRTARELAPLRAAGVRLAIDDFGTGYSNLATITRLPFDVLKIDRSFVSECVRDGASRVVVATILSMAQNLGYQTVAEGVETELQREFLLRYGCTFAQGYLFGKPMPAPEFEAAFIEQRRIDARDLQEQVRSVV</sequence>
<protein>
    <recommendedName>
        <fullName evidence="7">EAL domain-containing protein</fullName>
    </recommendedName>
</protein>
<dbReference type="SMART" id="SM00052">
    <property type="entry name" value="EAL"/>
    <property type="match status" value="1"/>
</dbReference>
<keyword evidence="6" id="KW-1185">Reference proteome</keyword>
<dbReference type="InterPro" id="IPR003660">
    <property type="entry name" value="HAMP_dom"/>
</dbReference>
<evidence type="ECO:0000259" key="3">
    <source>
        <dbReference type="PROSITE" id="PS50885"/>
    </source>
</evidence>
<feature type="domain" description="HAMP" evidence="3">
    <location>
        <begin position="194"/>
        <end position="246"/>
    </location>
</feature>
<evidence type="ECO:0000256" key="1">
    <source>
        <dbReference type="SAM" id="Phobius"/>
    </source>
</evidence>
<dbReference type="GO" id="GO:0007165">
    <property type="term" value="P:signal transduction"/>
    <property type="evidence" value="ECO:0007669"/>
    <property type="project" value="InterPro"/>
</dbReference>
<dbReference type="PANTHER" id="PTHR33121:SF70">
    <property type="entry name" value="SIGNALING PROTEIN YKOW"/>
    <property type="match status" value="1"/>
</dbReference>
<dbReference type="PROSITE" id="PS50883">
    <property type="entry name" value="EAL"/>
    <property type="match status" value="1"/>
</dbReference>
<organism evidence="5 6">
    <name type="scientific">Agaricicola taiwanensis</name>
    <dbReference type="NCBI Taxonomy" id="591372"/>
    <lineage>
        <taxon>Bacteria</taxon>
        <taxon>Pseudomonadati</taxon>
        <taxon>Pseudomonadota</taxon>
        <taxon>Alphaproteobacteria</taxon>
        <taxon>Rhodobacterales</taxon>
        <taxon>Paracoccaceae</taxon>
        <taxon>Agaricicola</taxon>
    </lineage>
</organism>
<comment type="caution">
    <text evidence="5">The sequence shown here is derived from an EMBL/GenBank/DDBJ whole genome shotgun (WGS) entry which is preliminary data.</text>
</comment>
<dbReference type="InterPro" id="IPR043128">
    <property type="entry name" value="Rev_trsase/Diguanyl_cyclase"/>
</dbReference>